<dbReference type="Proteomes" id="UP000075455">
    <property type="component" value="Unassembled WGS sequence"/>
</dbReference>
<organism evidence="2 3">
    <name type="scientific">Saccharococcus caldoxylosilyticus</name>
    <dbReference type="NCBI Taxonomy" id="81408"/>
    <lineage>
        <taxon>Bacteria</taxon>
        <taxon>Bacillati</taxon>
        <taxon>Bacillota</taxon>
        <taxon>Bacilli</taxon>
        <taxon>Bacillales</taxon>
        <taxon>Anoxybacillaceae</taxon>
        <taxon>Saccharococcus</taxon>
    </lineage>
</organism>
<dbReference type="AlphaFoldDB" id="A0A150L7F8"/>
<keyword evidence="1" id="KW-0472">Membrane</keyword>
<keyword evidence="1" id="KW-0812">Transmembrane</keyword>
<accession>A0A150L7F8</accession>
<feature type="transmembrane region" description="Helical" evidence="1">
    <location>
        <begin position="40"/>
        <end position="57"/>
    </location>
</feature>
<sequence length="59" mass="6903">MAFSHNFETLSLFSSAKTPPEEKEIKEADKAVASPNFKNFIFFISYPPFLIFYNFIINY</sequence>
<name>A0A150L7F8_9BACL</name>
<comment type="caution">
    <text evidence="2">The sequence shown here is derived from an EMBL/GenBank/DDBJ whole genome shotgun (WGS) entry which is preliminary data.</text>
</comment>
<proteinExistence type="predicted"/>
<gene>
    <name evidence="2" type="ORF">B4119_3403</name>
</gene>
<keyword evidence="1" id="KW-1133">Transmembrane helix</keyword>
<evidence type="ECO:0000313" key="3">
    <source>
        <dbReference type="Proteomes" id="UP000075455"/>
    </source>
</evidence>
<evidence type="ECO:0000256" key="1">
    <source>
        <dbReference type="SAM" id="Phobius"/>
    </source>
</evidence>
<reference evidence="2 3" key="1">
    <citation type="submission" date="2016-01" db="EMBL/GenBank/DDBJ databases">
        <title>Draft Genome Sequences of Seven Thermophilic Sporeformers Isolated from Foods.</title>
        <authorList>
            <person name="Berendsen E.M."/>
            <person name="Wells-Bennik M.H."/>
            <person name="Krawcyk A.O."/>
            <person name="De Jong A."/>
            <person name="Holsappel S."/>
            <person name="Eijlander R.T."/>
            <person name="Kuipers O.P."/>
        </authorList>
    </citation>
    <scope>NUCLEOTIDE SEQUENCE [LARGE SCALE GENOMIC DNA]</scope>
    <source>
        <strain evidence="2 3">B4119</strain>
    </source>
</reference>
<evidence type="ECO:0000313" key="2">
    <source>
        <dbReference type="EMBL" id="KYD07652.1"/>
    </source>
</evidence>
<protein>
    <submittedName>
        <fullName evidence="2">Uncharacterized protein</fullName>
    </submittedName>
</protein>
<dbReference type="EMBL" id="LQYS01000114">
    <property type="protein sequence ID" value="KYD07652.1"/>
    <property type="molecule type" value="Genomic_DNA"/>
</dbReference>